<keyword evidence="1" id="KW-0175">Coiled coil</keyword>
<name>U9UZU1_RHIID</name>
<proteinExistence type="predicted"/>
<feature type="coiled-coil region" evidence="1">
    <location>
        <begin position="110"/>
        <end position="137"/>
    </location>
</feature>
<feature type="coiled-coil region" evidence="1">
    <location>
        <begin position="176"/>
        <end position="231"/>
    </location>
</feature>
<sequence>MIPTESLMIKTNLIGQNAELGNIQTWCMAVCIVIVRIANVDRFVEALTDIVQYVVIIDAVNETLCWSKIDWIEIPFKVMHTCIAVKDHYNYYEIGNTLHARNSCEMSRLLANEELKVNNLTKEKSILEKNLSRCFENYSTLKKTYDLRTYQFKEASERNLALKNENLQFRLNLDDNSQIKKENEILKDEISRINDSLEKYKHIADNQLKEMKDFKNKLKEKEEKISILINENKKITSFVKETESNLLRAYEDLKQISFISKSYETY</sequence>
<evidence type="ECO:0000256" key="1">
    <source>
        <dbReference type="SAM" id="Coils"/>
    </source>
</evidence>
<accession>U9UZU1</accession>
<dbReference type="AlphaFoldDB" id="U9UZU1"/>
<evidence type="ECO:0000313" key="2">
    <source>
        <dbReference type="EMBL" id="ESA24078.1"/>
    </source>
</evidence>
<organism evidence="2">
    <name type="scientific">Rhizophagus irregularis (strain DAOM 181602 / DAOM 197198 / MUCL 43194)</name>
    <name type="common">Arbuscular mycorrhizal fungus</name>
    <name type="synonym">Glomus intraradices</name>
    <dbReference type="NCBI Taxonomy" id="747089"/>
    <lineage>
        <taxon>Eukaryota</taxon>
        <taxon>Fungi</taxon>
        <taxon>Fungi incertae sedis</taxon>
        <taxon>Mucoromycota</taxon>
        <taxon>Glomeromycotina</taxon>
        <taxon>Glomeromycetes</taxon>
        <taxon>Glomerales</taxon>
        <taxon>Glomeraceae</taxon>
        <taxon>Rhizophagus</taxon>
    </lineage>
</organism>
<reference evidence="2" key="1">
    <citation type="submission" date="2013-07" db="EMBL/GenBank/DDBJ databases">
        <title>The genome of an arbuscular mycorrhizal fungus provides insights into the evolution of the oldest plant symbiosis.</title>
        <authorList>
            <consortium name="DOE Joint Genome Institute"/>
            <person name="Tisserant E."/>
            <person name="Malbreil M."/>
            <person name="Kuo A."/>
            <person name="Kohler A."/>
            <person name="Symeonidi A."/>
            <person name="Balestrini R."/>
            <person name="Charron P."/>
            <person name="Duensing N."/>
            <person name="Frei-dit-Frey N."/>
            <person name="Gianinazzi-Pearson V."/>
            <person name="Gilbert B."/>
            <person name="Handa Y."/>
            <person name="Hijri M."/>
            <person name="Kaul R."/>
            <person name="Kawaguchi M."/>
            <person name="Krajinski F."/>
            <person name="Lammers P."/>
            <person name="Lapierre D."/>
            <person name="Masclaux F.G."/>
            <person name="Murat C."/>
            <person name="Morin E."/>
            <person name="Ndikumana S."/>
            <person name="Pagni M."/>
            <person name="Petitpierre D."/>
            <person name="Requena N."/>
            <person name="Rosikiewicz P."/>
            <person name="Riley R."/>
            <person name="Saito K."/>
            <person name="San Clemente H."/>
            <person name="Shapiro H."/>
            <person name="van Tuinen D."/>
            <person name="Becard G."/>
            <person name="Bonfante P."/>
            <person name="Paszkowski U."/>
            <person name="Shachar-Hill Y."/>
            <person name="Young J.P."/>
            <person name="Sanders I.R."/>
            <person name="Henrissat B."/>
            <person name="Rensing S.A."/>
            <person name="Grigoriev I.V."/>
            <person name="Corradi N."/>
            <person name="Roux C."/>
            <person name="Martin F."/>
        </authorList>
    </citation>
    <scope>NUCLEOTIDE SEQUENCE</scope>
    <source>
        <strain evidence="2">DAOM 197198</strain>
    </source>
</reference>
<dbReference type="VEuPathDB" id="FungiDB:RhiirFUN_019049"/>
<dbReference type="EMBL" id="KI274234">
    <property type="protein sequence ID" value="ESA24078.1"/>
    <property type="molecule type" value="Genomic_DNA"/>
</dbReference>
<gene>
    <name evidence="2" type="ORF">GLOINDRAFT_318351</name>
</gene>
<dbReference type="HOGENOM" id="CLU_1046413_0_0_1"/>
<protein>
    <submittedName>
        <fullName evidence="2">Uncharacterized protein</fullName>
    </submittedName>
</protein>
<dbReference type="VEuPathDB" id="FungiDB:RhiirFUN_019050"/>